<reference evidence="2" key="1">
    <citation type="submission" date="2020-05" db="EMBL/GenBank/DDBJ databases">
        <authorList>
            <person name="Chiriac C."/>
            <person name="Salcher M."/>
            <person name="Ghai R."/>
            <person name="Kavagutti S V."/>
        </authorList>
    </citation>
    <scope>NUCLEOTIDE SEQUENCE</scope>
</reference>
<name>A0A6J5RHL2_9CAUD</name>
<evidence type="ECO:0000313" key="2">
    <source>
        <dbReference type="EMBL" id="CAB4193806.1"/>
    </source>
</evidence>
<evidence type="ECO:0000313" key="1">
    <source>
        <dbReference type="EMBL" id="CAB4175477.1"/>
    </source>
</evidence>
<dbReference type="EMBL" id="LR796916">
    <property type="protein sequence ID" value="CAB4175477.1"/>
    <property type="molecule type" value="Genomic_DNA"/>
</dbReference>
<dbReference type="EMBL" id="LR797195">
    <property type="protein sequence ID" value="CAB4193806.1"/>
    <property type="molecule type" value="Genomic_DNA"/>
</dbReference>
<organism evidence="2">
    <name type="scientific">uncultured Caudovirales phage</name>
    <dbReference type="NCBI Taxonomy" id="2100421"/>
    <lineage>
        <taxon>Viruses</taxon>
        <taxon>Duplodnaviria</taxon>
        <taxon>Heunggongvirae</taxon>
        <taxon>Uroviricota</taxon>
        <taxon>Caudoviricetes</taxon>
        <taxon>Peduoviridae</taxon>
        <taxon>Maltschvirus</taxon>
        <taxon>Maltschvirus maltsch</taxon>
    </lineage>
</organism>
<accession>A0A6J5RHL2</accession>
<protein>
    <submittedName>
        <fullName evidence="2">Uncharacterized protein</fullName>
    </submittedName>
</protein>
<gene>
    <name evidence="2" type="ORF">UFOVP1247_177</name>
    <name evidence="1" type="ORF">UFOVP970_217</name>
</gene>
<proteinExistence type="predicted"/>
<sequence>MRINECSCGCGGSSDKCMEKGGSDLNYMFFGNLETIKRMIDELVQMDHTQIDEIIKDGHEWAVDHIASSADDIQEVYNFLKNRAAVPTHSERDQFAEDDMMVKTFESYVNEVSGKKWREIETDLRGRKMDVFADRVASHSKQYGTNQVTEIKLIGLPTSGYEREEVNLSVTDLELRTSSGSNFKIVGKDSDWGTVVIHGFITHEGSVQMFESERMPLLAVDRKNAMDLIKFLSDEGITDPSKLDWRRFTNGYTSFKEAYRM</sequence>